<reference evidence="2 3" key="1">
    <citation type="submission" date="2021-04" db="EMBL/GenBank/DDBJ databases">
        <title>The genome sequence of Ideonella sp. 3Y2.</title>
        <authorList>
            <person name="Liu Y."/>
        </authorList>
    </citation>
    <scope>NUCLEOTIDE SEQUENCE [LARGE SCALE GENOMIC DNA]</scope>
    <source>
        <strain evidence="2 3">3Y2</strain>
    </source>
</reference>
<dbReference type="RefSeq" id="WP_210851586.1">
    <property type="nucleotide sequence ID" value="NZ_JAGQDD010000001.1"/>
</dbReference>
<protein>
    <recommendedName>
        <fullName evidence="4">D-alanine--D-alanine ligase</fullName>
    </recommendedName>
</protein>
<evidence type="ECO:0000313" key="3">
    <source>
        <dbReference type="Proteomes" id="UP000676246"/>
    </source>
</evidence>
<evidence type="ECO:0000256" key="1">
    <source>
        <dbReference type="SAM" id="Phobius"/>
    </source>
</evidence>
<dbReference type="Proteomes" id="UP000676246">
    <property type="component" value="Unassembled WGS sequence"/>
</dbReference>
<evidence type="ECO:0008006" key="4">
    <source>
        <dbReference type="Google" id="ProtNLM"/>
    </source>
</evidence>
<dbReference type="EMBL" id="JAGQDD010000001">
    <property type="protein sequence ID" value="MBQ0929337.1"/>
    <property type="molecule type" value="Genomic_DNA"/>
</dbReference>
<keyword evidence="1" id="KW-1133">Transmembrane helix</keyword>
<feature type="transmembrane region" description="Helical" evidence="1">
    <location>
        <begin position="20"/>
        <end position="37"/>
    </location>
</feature>
<evidence type="ECO:0000313" key="2">
    <source>
        <dbReference type="EMBL" id="MBQ0929337.1"/>
    </source>
</evidence>
<keyword evidence="1" id="KW-0812">Transmembrane</keyword>
<comment type="caution">
    <text evidence="2">The sequence shown here is derived from an EMBL/GenBank/DDBJ whole genome shotgun (WGS) entry which is preliminary data.</text>
</comment>
<dbReference type="AlphaFoldDB" id="A0A940YAU6"/>
<dbReference type="SUPFAM" id="SSF56059">
    <property type="entry name" value="Glutathione synthetase ATP-binding domain-like"/>
    <property type="match status" value="1"/>
</dbReference>
<sequence length="361" mass="40375">MPPLDQDGPPLSFFEFWPMWAFYPPVMAYAAWLMLRFRGVLLPTAANPSFPGGGFYGESKAEILALAVRHAPQWVAPFIRLERPASPTSDAHAECRAALQALHAAGLDLPVVAKPDLGCRGAGVQLIRTTEALSAYLQAFPAGAALVLQQLVPFEGEAGIFYCRRPGQAQGRIVSITLKYFPYVIGDGKRSLRQLILDDPRAGRLPHLYLRRHLTRLDEVVPEGQPVRLAFAGSHSRGAIFRNGTHLVTPAMEARFEAIARSLPEFHFGRFDVRFDSFAQVQQGQGFTIVEINGAGAESTHIWDRRTGLLQAWRDLMRQYRWLFEIGHANRARGFQPMSWAAFVRAYRREKALTPHYPATD</sequence>
<accession>A0A940YAU6</accession>
<keyword evidence="1" id="KW-0472">Membrane</keyword>
<organism evidence="2 3">
    <name type="scientific">Ideonella alba</name>
    <dbReference type="NCBI Taxonomy" id="2824118"/>
    <lineage>
        <taxon>Bacteria</taxon>
        <taxon>Pseudomonadati</taxon>
        <taxon>Pseudomonadota</taxon>
        <taxon>Betaproteobacteria</taxon>
        <taxon>Burkholderiales</taxon>
        <taxon>Sphaerotilaceae</taxon>
        <taxon>Ideonella</taxon>
    </lineage>
</organism>
<gene>
    <name evidence="2" type="ORF">KAK03_02495</name>
</gene>
<name>A0A940YAU6_9BURK</name>
<keyword evidence="3" id="KW-1185">Reference proteome</keyword>
<proteinExistence type="predicted"/>